<dbReference type="InterPro" id="IPR003006">
    <property type="entry name" value="Ig/MHC_CS"/>
</dbReference>
<keyword evidence="4" id="KW-0732">Signal</keyword>
<evidence type="ECO:0000256" key="1">
    <source>
        <dbReference type="ARBA" id="ARBA00004479"/>
    </source>
</evidence>
<accession>A0A7K8R8J9</accession>
<feature type="non-terminal residue" evidence="12">
    <location>
        <position position="1"/>
    </location>
</feature>
<evidence type="ECO:0000256" key="2">
    <source>
        <dbReference type="ARBA" id="ARBA00022451"/>
    </source>
</evidence>
<evidence type="ECO:0000313" key="13">
    <source>
        <dbReference type="Proteomes" id="UP000567624"/>
    </source>
</evidence>
<keyword evidence="5" id="KW-0391">Immunity</keyword>
<evidence type="ECO:0000256" key="8">
    <source>
        <dbReference type="ARBA" id="ARBA00023157"/>
    </source>
</evidence>
<organism evidence="12 13">
    <name type="scientific">Smithornis capensis</name>
    <dbReference type="NCBI Taxonomy" id="363769"/>
    <lineage>
        <taxon>Eukaryota</taxon>
        <taxon>Metazoa</taxon>
        <taxon>Chordata</taxon>
        <taxon>Craniata</taxon>
        <taxon>Vertebrata</taxon>
        <taxon>Euteleostomi</taxon>
        <taxon>Archelosauria</taxon>
        <taxon>Archosauria</taxon>
        <taxon>Dinosauria</taxon>
        <taxon>Saurischia</taxon>
        <taxon>Theropoda</taxon>
        <taxon>Coelurosauria</taxon>
        <taxon>Aves</taxon>
        <taxon>Neognathae</taxon>
        <taxon>Neoaves</taxon>
        <taxon>Telluraves</taxon>
        <taxon>Australaves</taxon>
        <taxon>Passeriformes</taxon>
        <taxon>Eurylaimidae</taxon>
        <taxon>Smithornis</taxon>
    </lineage>
</organism>
<dbReference type="PANTHER" id="PTHR16675">
    <property type="entry name" value="MHC CLASS I-RELATED"/>
    <property type="match status" value="1"/>
</dbReference>
<evidence type="ECO:0000313" key="12">
    <source>
        <dbReference type="EMBL" id="NXF14209.1"/>
    </source>
</evidence>
<evidence type="ECO:0000256" key="3">
    <source>
        <dbReference type="ARBA" id="ARBA00022692"/>
    </source>
</evidence>
<dbReference type="GO" id="GO:0009897">
    <property type="term" value="C:external side of plasma membrane"/>
    <property type="evidence" value="ECO:0007669"/>
    <property type="project" value="TreeGrafter"/>
</dbReference>
<dbReference type="Gene3D" id="3.30.500.10">
    <property type="entry name" value="MHC class I-like antigen recognition-like"/>
    <property type="match status" value="1"/>
</dbReference>
<keyword evidence="13" id="KW-1185">Reference proteome</keyword>
<evidence type="ECO:0000256" key="9">
    <source>
        <dbReference type="ARBA" id="ARBA00023180"/>
    </source>
</evidence>
<protein>
    <submittedName>
        <fullName evidence="12">HA1F protein</fullName>
    </submittedName>
</protein>
<evidence type="ECO:0000256" key="7">
    <source>
        <dbReference type="ARBA" id="ARBA00023136"/>
    </source>
</evidence>
<gene>
    <name evidence="12" type="primary">Ha1f_2</name>
    <name evidence="12" type="ORF">SMICAP_R02572</name>
</gene>
<keyword evidence="7" id="KW-0472">Membrane</keyword>
<dbReference type="GO" id="GO:0005615">
    <property type="term" value="C:extracellular space"/>
    <property type="evidence" value="ECO:0007669"/>
    <property type="project" value="TreeGrafter"/>
</dbReference>
<evidence type="ECO:0000256" key="4">
    <source>
        <dbReference type="ARBA" id="ARBA00022729"/>
    </source>
</evidence>
<dbReference type="InterPro" id="IPR003597">
    <property type="entry name" value="Ig_C1-set"/>
</dbReference>
<feature type="non-terminal residue" evidence="12">
    <location>
        <position position="267"/>
    </location>
</feature>
<dbReference type="PROSITE" id="PS00290">
    <property type="entry name" value="IG_MHC"/>
    <property type="match status" value="1"/>
</dbReference>
<dbReference type="InterPro" id="IPR013783">
    <property type="entry name" value="Ig-like_fold"/>
</dbReference>
<dbReference type="InterPro" id="IPR050208">
    <property type="entry name" value="MHC_class-I_related"/>
</dbReference>
<dbReference type="SMART" id="SM00407">
    <property type="entry name" value="IGc1"/>
    <property type="match status" value="1"/>
</dbReference>
<comment type="similarity">
    <text evidence="10">Belongs to the MHC class I family.</text>
</comment>
<dbReference type="GO" id="GO:0006955">
    <property type="term" value="P:immune response"/>
    <property type="evidence" value="ECO:0007669"/>
    <property type="project" value="TreeGrafter"/>
</dbReference>
<dbReference type="InterPro" id="IPR037055">
    <property type="entry name" value="MHC_I-like_Ag-recog_sf"/>
</dbReference>
<feature type="domain" description="Ig-like" evidence="11">
    <location>
        <begin position="179"/>
        <end position="266"/>
    </location>
</feature>
<proteinExistence type="inferred from homology"/>
<keyword evidence="8" id="KW-1015">Disulfide bond</keyword>
<evidence type="ECO:0000256" key="10">
    <source>
        <dbReference type="RuleBase" id="RU004439"/>
    </source>
</evidence>
<comment type="caution">
    <text evidence="12">The sequence shown here is derived from an EMBL/GenBank/DDBJ whole genome shotgun (WGS) entry which is preliminary data.</text>
</comment>
<dbReference type="Gene3D" id="2.60.40.10">
    <property type="entry name" value="Immunoglobulins"/>
    <property type="match status" value="1"/>
</dbReference>
<dbReference type="InterPro" id="IPR007110">
    <property type="entry name" value="Ig-like_dom"/>
</dbReference>
<keyword evidence="9" id="KW-0325">Glycoprotein</keyword>
<sequence>VLHSLHYQRVEVLELPQYMAMASMDGILFVRYDSEQGRVEPQTLWMAAGAEPGYWDTETHIIERYRHRDPAELKMLQIRHNQSGSLHTIQQGCTCDLLSDGNVRGFCWEGYEGRDFISFKLGSRSFVAADGIAKITKRRRESDGITVDKLTNYLEHTCVEVLQKQIGSQQKALEHKEPPDVHVSGKVEYRILTLSCHVYGLYPRAIGINWMNGDEIWDQETEWGGIIPYSDSTFYSWARIEALPEEREQYRCRVEHAGMPEPGIFTW</sequence>
<dbReference type="InterPro" id="IPR011161">
    <property type="entry name" value="MHC_I-like_Ag-recog"/>
</dbReference>
<dbReference type="InterPro" id="IPR011162">
    <property type="entry name" value="MHC_I/II-like_Ag-recog"/>
</dbReference>
<dbReference type="PROSITE" id="PS50835">
    <property type="entry name" value="IG_LIKE"/>
    <property type="match status" value="1"/>
</dbReference>
<keyword evidence="2" id="KW-0490">MHC I</keyword>
<evidence type="ECO:0000256" key="6">
    <source>
        <dbReference type="ARBA" id="ARBA00022989"/>
    </source>
</evidence>
<dbReference type="FunFam" id="3.30.500.10:FF:000001">
    <property type="entry name" value="H-2 class I histocompatibility antigen, alpha chain"/>
    <property type="match status" value="1"/>
</dbReference>
<dbReference type="Pfam" id="PF00129">
    <property type="entry name" value="MHC_I"/>
    <property type="match status" value="1"/>
</dbReference>
<dbReference type="GO" id="GO:0042612">
    <property type="term" value="C:MHC class I protein complex"/>
    <property type="evidence" value="ECO:0007669"/>
    <property type="project" value="UniProtKB-KW"/>
</dbReference>
<evidence type="ECO:0000256" key="5">
    <source>
        <dbReference type="ARBA" id="ARBA00022859"/>
    </source>
</evidence>
<dbReference type="InterPro" id="IPR001039">
    <property type="entry name" value="MHC_I_a_a1/a2"/>
</dbReference>
<dbReference type="SUPFAM" id="SSF48726">
    <property type="entry name" value="Immunoglobulin"/>
    <property type="match status" value="1"/>
</dbReference>
<dbReference type="PANTHER" id="PTHR16675:SF242">
    <property type="entry name" value="MAJOR HISTOCOMPATIBILITY COMPLEX CLASS I-RELATED GENE PROTEIN"/>
    <property type="match status" value="1"/>
</dbReference>
<keyword evidence="6" id="KW-1133">Transmembrane helix</keyword>
<dbReference type="Proteomes" id="UP000567624">
    <property type="component" value="Unassembled WGS sequence"/>
</dbReference>
<reference evidence="12 13" key="1">
    <citation type="submission" date="2019-09" db="EMBL/GenBank/DDBJ databases">
        <title>Bird 10,000 Genomes (B10K) Project - Family phase.</title>
        <authorList>
            <person name="Zhang G."/>
        </authorList>
    </citation>
    <scope>NUCLEOTIDE SEQUENCE [LARGE SCALE GENOMIC DNA]</scope>
    <source>
        <strain evidence="12">B10K-CU-031-20</strain>
    </source>
</reference>
<dbReference type="SUPFAM" id="SSF54452">
    <property type="entry name" value="MHC antigen-recognition domain"/>
    <property type="match status" value="1"/>
</dbReference>
<dbReference type="FunFam" id="2.60.40.10:FF:000204">
    <property type="entry name" value="Major histocompatibility complex, class I-related protein"/>
    <property type="match status" value="1"/>
</dbReference>
<evidence type="ECO:0000259" key="11">
    <source>
        <dbReference type="PROSITE" id="PS50835"/>
    </source>
</evidence>
<name>A0A7K8R8J9_9PASS</name>
<dbReference type="Pfam" id="PF07654">
    <property type="entry name" value="C1-set"/>
    <property type="match status" value="1"/>
</dbReference>
<dbReference type="EMBL" id="VWYW01003764">
    <property type="protein sequence ID" value="NXF14209.1"/>
    <property type="molecule type" value="Genomic_DNA"/>
</dbReference>
<dbReference type="PRINTS" id="PR01638">
    <property type="entry name" value="MHCCLASSI"/>
</dbReference>
<keyword evidence="3" id="KW-0812">Transmembrane</keyword>
<dbReference type="GO" id="GO:0002474">
    <property type="term" value="P:antigen processing and presentation of peptide antigen via MHC class I"/>
    <property type="evidence" value="ECO:0007669"/>
    <property type="project" value="UniProtKB-KW"/>
</dbReference>
<comment type="subcellular location">
    <subcellularLocation>
        <location evidence="1">Membrane</location>
        <topology evidence="1">Single-pass type I membrane protein</topology>
    </subcellularLocation>
</comment>
<dbReference type="AlphaFoldDB" id="A0A7K8R8J9"/>
<dbReference type="InterPro" id="IPR036179">
    <property type="entry name" value="Ig-like_dom_sf"/>
</dbReference>